<proteinExistence type="predicted"/>
<dbReference type="PANTHER" id="PTHR43205">
    <property type="entry name" value="PROSTAGLANDIN REDUCTASE"/>
    <property type="match status" value="1"/>
</dbReference>
<evidence type="ECO:0000259" key="2">
    <source>
        <dbReference type="Pfam" id="PF00107"/>
    </source>
</evidence>
<feature type="domain" description="Alcohol dehydrogenase-like C-terminal" evidence="2">
    <location>
        <begin position="27"/>
        <end position="160"/>
    </location>
</feature>
<dbReference type="GO" id="GO:0032440">
    <property type="term" value="F:2-alkenal reductase [NAD(P)H] activity"/>
    <property type="evidence" value="ECO:0007669"/>
    <property type="project" value="TreeGrafter"/>
</dbReference>
<dbReference type="SUPFAM" id="SSF51735">
    <property type="entry name" value="NAD(P)-binding Rossmann-fold domains"/>
    <property type="match status" value="1"/>
</dbReference>
<dbReference type="InterPro" id="IPR036291">
    <property type="entry name" value="NAD(P)-bd_dom_sf"/>
</dbReference>
<evidence type="ECO:0000313" key="3">
    <source>
        <dbReference type="EMBL" id="JAG96877.1"/>
    </source>
</evidence>
<dbReference type="InterPro" id="IPR045010">
    <property type="entry name" value="MDR_fam"/>
</dbReference>
<name>A0A0D6QZ62_ARACU</name>
<keyword evidence="1" id="KW-0560">Oxidoreductase</keyword>
<dbReference type="FunFam" id="3.40.50.720:FF:000121">
    <property type="entry name" value="Prostaglandin reductase 2"/>
    <property type="match status" value="1"/>
</dbReference>
<dbReference type="AlphaFoldDB" id="A0A0D6QZ62"/>
<dbReference type="PANTHER" id="PTHR43205:SF80">
    <property type="entry name" value="2-ALKENAL REDUCTASE (NADP(+)-DEPENDENT)-LIKE"/>
    <property type="match status" value="1"/>
</dbReference>
<organism evidence="3">
    <name type="scientific">Araucaria cunninghamii</name>
    <name type="common">Hoop pine</name>
    <name type="synonym">Moreton Bay pine</name>
    <dbReference type="NCBI Taxonomy" id="56994"/>
    <lineage>
        <taxon>Eukaryota</taxon>
        <taxon>Viridiplantae</taxon>
        <taxon>Streptophyta</taxon>
        <taxon>Embryophyta</taxon>
        <taxon>Tracheophyta</taxon>
        <taxon>Spermatophyta</taxon>
        <taxon>Pinopsida</taxon>
        <taxon>Pinidae</taxon>
        <taxon>Conifers II</taxon>
        <taxon>Araucariales</taxon>
        <taxon>Araucariaceae</taxon>
        <taxon>Araucaria</taxon>
    </lineage>
</organism>
<dbReference type="Pfam" id="PF00107">
    <property type="entry name" value="ADH_zinc_N"/>
    <property type="match status" value="1"/>
</dbReference>
<dbReference type="Gene3D" id="3.40.50.720">
    <property type="entry name" value="NAD(P)-binding Rossmann-like Domain"/>
    <property type="match status" value="1"/>
</dbReference>
<sequence>MTAWTGLILIGDPKPGEEVFVSAASGGVGLLVGQLAKIKGCRVVGSVGSDHKVQMLKEEFGFDDAFNYKSETDWDAALSKYFPRGIDIYFENVGGRMLEAVLNHINVNARIPVCGMISQYNQNWKQRYGVRNLLNLVGKCGKMQGFMVGRYLHRMQEFTEEMGGYMKEGKIKYKEDVMQGLESYAEAFNSLFRGGNTGKVLIQVSPS</sequence>
<protein>
    <recommendedName>
        <fullName evidence="2">Alcohol dehydrogenase-like C-terminal domain-containing protein</fullName>
    </recommendedName>
</protein>
<dbReference type="InterPro" id="IPR013149">
    <property type="entry name" value="ADH-like_C"/>
</dbReference>
<evidence type="ECO:0000256" key="1">
    <source>
        <dbReference type="ARBA" id="ARBA00023002"/>
    </source>
</evidence>
<reference evidence="3" key="1">
    <citation type="submission" date="2015-03" db="EMBL/GenBank/DDBJ databases">
        <title>A transcriptome of Araucaria cunninghamii, an australian fine timber species.</title>
        <authorList>
            <person name="Jing Yi C.J.Y."/>
            <person name="Yin San L.Y.S."/>
            <person name="Abdul Karim S.S."/>
            <person name="Wan Azmi N.N."/>
            <person name="Hercus R.R."/>
            <person name="Croft L.L."/>
        </authorList>
    </citation>
    <scope>NUCLEOTIDE SEQUENCE</scope>
    <source>
        <strain evidence="3">MI0301</strain>
        <tissue evidence="3">Leaf</tissue>
    </source>
</reference>
<dbReference type="EMBL" id="GCKF01035749">
    <property type="protein sequence ID" value="JAG96877.1"/>
    <property type="molecule type" value="Transcribed_RNA"/>
</dbReference>
<accession>A0A0D6QZ62</accession>